<dbReference type="OrthoDB" id="10484693at2759"/>
<protein>
    <submittedName>
        <fullName evidence="3">Uncharacterized protein</fullName>
    </submittedName>
</protein>
<dbReference type="EMBL" id="CP056068">
    <property type="protein sequence ID" value="UKJ90781.1"/>
    <property type="molecule type" value="Genomic_DNA"/>
</dbReference>
<evidence type="ECO:0000256" key="1">
    <source>
        <dbReference type="SAM" id="MobiDB-lite"/>
    </source>
</evidence>
<sequence length="400" mass="45759">MGAAESTVFVYLGQKDGTDRDLVKVRLPKEYESKSGGKKIKFILEEDCPETLTSPKNFIDAYYLSRVKDKSLDGIIVYYTASANQPENVSYLVEFIDSCDDKSQYVRQDKYSTYWVKQEVNYTDESDVIKKLLEIKKKSDTNDCTTYILEKKENYLCVDVKKTFPEDTKPDSQDGYSKYTHTPKRKSVKPNIVFNLQILKLDGKEFTEKIELLETYFIKNNEKKEDNTPFLVMIKPVPSTSVPAATAVDLIYISMPCDDPKEWKKIGLTSTALKDSLEKIEKIPKQKKATEKIKEKIKEKIRENGKELEKILEKMVDKTFDELRKDACKILDEKAHPPTVPTKPKPGEPVPPKKPEIPTKYELSLSQIIGIIIGAVVFSSVAGTISYGVYWYRTTIMLLT</sequence>
<proteinExistence type="predicted"/>
<dbReference type="Proteomes" id="UP000244803">
    <property type="component" value="Chromosome 2"/>
</dbReference>
<accession>A0A976M941</accession>
<keyword evidence="2" id="KW-0812">Transmembrane</keyword>
<keyword evidence="2" id="KW-1133">Transmembrane helix</keyword>
<reference evidence="3" key="1">
    <citation type="submission" date="2022-07" db="EMBL/GenBank/DDBJ databases">
        <title>Evaluation of T. orientalis genome assembly methods using nanopore sequencing and analysis of variation between genomes.</title>
        <authorList>
            <person name="Yam J."/>
            <person name="Micallef M.L."/>
            <person name="Liu M."/>
            <person name="Djordjevic S.P."/>
            <person name="Bogema D.R."/>
            <person name="Jenkins C."/>
        </authorList>
    </citation>
    <scope>NUCLEOTIDE SEQUENCE</scope>
    <source>
        <strain evidence="3">Fish Creek</strain>
    </source>
</reference>
<feature type="region of interest" description="Disordered" evidence="1">
    <location>
        <begin position="334"/>
        <end position="355"/>
    </location>
</feature>
<evidence type="ECO:0000313" key="3">
    <source>
        <dbReference type="EMBL" id="UKJ90781.1"/>
    </source>
</evidence>
<gene>
    <name evidence="3" type="ORF">MACJ_001716</name>
</gene>
<dbReference type="AlphaFoldDB" id="A0A976M941"/>
<keyword evidence="2" id="KW-0472">Membrane</keyword>
<organism evidence="3 4">
    <name type="scientific">Theileria orientalis</name>
    <dbReference type="NCBI Taxonomy" id="68886"/>
    <lineage>
        <taxon>Eukaryota</taxon>
        <taxon>Sar</taxon>
        <taxon>Alveolata</taxon>
        <taxon>Apicomplexa</taxon>
        <taxon>Aconoidasida</taxon>
        <taxon>Piroplasmida</taxon>
        <taxon>Theileriidae</taxon>
        <taxon>Theileria</taxon>
    </lineage>
</organism>
<evidence type="ECO:0000256" key="2">
    <source>
        <dbReference type="SAM" id="Phobius"/>
    </source>
</evidence>
<evidence type="ECO:0000313" key="4">
    <source>
        <dbReference type="Proteomes" id="UP000244803"/>
    </source>
</evidence>
<feature type="transmembrane region" description="Helical" evidence="2">
    <location>
        <begin position="368"/>
        <end position="392"/>
    </location>
</feature>
<name>A0A976M941_THEOR</name>
<feature type="compositionally biased region" description="Pro residues" evidence="1">
    <location>
        <begin position="338"/>
        <end position="350"/>
    </location>
</feature>